<dbReference type="InterPro" id="IPR012341">
    <property type="entry name" value="6hp_glycosidase-like_sf"/>
</dbReference>
<organism evidence="9 10">
    <name type="scientific">Cinnamomum micranthum f. kanehirae</name>
    <dbReference type="NCBI Taxonomy" id="337451"/>
    <lineage>
        <taxon>Eukaryota</taxon>
        <taxon>Viridiplantae</taxon>
        <taxon>Streptophyta</taxon>
        <taxon>Embryophyta</taxon>
        <taxon>Tracheophyta</taxon>
        <taxon>Spermatophyta</taxon>
        <taxon>Magnoliopsida</taxon>
        <taxon>Magnoliidae</taxon>
        <taxon>Laurales</taxon>
        <taxon>Lauraceae</taxon>
        <taxon>Cinnamomum</taxon>
    </lineage>
</organism>
<keyword evidence="6" id="KW-0624">Polysaccharide degradation</keyword>
<comment type="catalytic activity">
    <reaction evidence="1">
        <text>Endohydrolysis of (1-&gt;4)-beta-D-glucosidic linkages in cellulose, lichenin and cereal beta-D-glucans.</text>
        <dbReference type="EC" id="3.2.1.4"/>
    </reaction>
</comment>
<name>A0A3S3N1E3_9MAGN</name>
<dbReference type="OrthoDB" id="1001388at2759"/>
<feature type="region of interest" description="Disordered" evidence="7">
    <location>
        <begin position="315"/>
        <end position="359"/>
    </location>
</feature>
<evidence type="ECO:0000313" key="9">
    <source>
        <dbReference type="EMBL" id="RWR83584.1"/>
    </source>
</evidence>
<dbReference type="SUPFAM" id="SSF56219">
    <property type="entry name" value="DNase I-like"/>
    <property type="match status" value="1"/>
</dbReference>
<sequence length="547" mass="61436">MHRRSLWQSLIARSRNVSKPWIVAGDFNTIRWVLEKSEGSIPRAAGLIEFNDCIQEAGLVDLPLQGSPFTWSNSSIGATRIESKLDRVLVNATFLQTHPFKGEVLMPGISDHCPLLLSIHEKPNIKAPFRYFNYWVKMPGFFDMAQNAWNNDVCGTPLYRVVQKLQMVKQQLIEWHHAQSSLSNRLLAATAHLNSIHSSLVGDPTNVNLQEEERMARYHLDHILLVKESMYKQRSRDMAVNLGDSNTKYFYRLMPDNTTSRRPKCDPGVLVLPTAFEVDCVSLFSLPSTGANTRSPISLPLCPLPRHQQIIAWKGQSAPASQPSTTAPEPLPVTKRQPPAFLPSATAQPYNSAPPPLPPNQSHRPAFVCKLCDFPSTLCQLQKTLLLAASLVFRRSDPSYSKLLLKTAIRDELLWGATWLHKATKNPTYLNYIQANVQTLGANETDNTFGWDIKHVGARILLSKESWTFCRRTFLCRRIGRRCNALAIVQGYADAIKIVSAMDLDTYGCRRAVDALKCIRKSFVDVEPTFPDAVTALAKLYFVVVAL</sequence>
<keyword evidence="5" id="KW-0119">Carbohydrate metabolism</keyword>
<evidence type="ECO:0000256" key="6">
    <source>
        <dbReference type="ARBA" id="ARBA00023326"/>
    </source>
</evidence>
<dbReference type="Pfam" id="PF00759">
    <property type="entry name" value="Glyco_hydro_9"/>
    <property type="match status" value="1"/>
</dbReference>
<evidence type="ECO:0000256" key="7">
    <source>
        <dbReference type="SAM" id="MobiDB-lite"/>
    </source>
</evidence>
<dbReference type="STRING" id="337451.A0A3S3N1E3"/>
<evidence type="ECO:0000256" key="2">
    <source>
        <dbReference type="ARBA" id="ARBA00007072"/>
    </source>
</evidence>
<dbReference type="GO" id="GO:0030245">
    <property type="term" value="P:cellulose catabolic process"/>
    <property type="evidence" value="ECO:0007669"/>
    <property type="project" value="UniProtKB-KW"/>
</dbReference>
<gene>
    <name evidence="9" type="ORF">CKAN_01234200</name>
</gene>
<feature type="domain" description="Glycoside hydrolase family 9" evidence="8">
    <location>
        <begin position="410"/>
        <end position="466"/>
    </location>
</feature>
<dbReference type="AlphaFoldDB" id="A0A3S3N1E3"/>
<dbReference type="PANTHER" id="PTHR33710:SF13">
    <property type="entry name" value="ENDONUCLEASE_EXONUCLEASE_PHOSPHATASE FAMILY PROTEIN"/>
    <property type="match status" value="1"/>
</dbReference>
<dbReference type="Proteomes" id="UP000283530">
    <property type="component" value="Unassembled WGS sequence"/>
</dbReference>
<comment type="caution">
    <text evidence="9">The sequence shown here is derived from an EMBL/GenBank/DDBJ whole genome shotgun (WGS) entry which is preliminary data.</text>
</comment>
<evidence type="ECO:0000256" key="1">
    <source>
        <dbReference type="ARBA" id="ARBA00000966"/>
    </source>
</evidence>
<dbReference type="InterPro" id="IPR036691">
    <property type="entry name" value="Endo/exonu/phosph_ase_sf"/>
</dbReference>
<dbReference type="EMBL" id="QPKB01000004">
    <property type="protein sequence ID" value="RWR83584.1"/>
    <property type="molecule type" value="Genomic_DNA"/>
</dbReference>
<dbReference type="Gene3D" id="1.50.10.10">
    <property type="match status" value="1"/>
</dbReference>
<dbReference type="SUPFAM" id="SSF48208">
    <property type="entry name" value="Six-hairpin glycosidases"/>
    <property type="match status" value="1"/>
</dbReference>
<comment type="similarity">
    <text evidence="2">Belongs to the glycosyl hydrolase 9 (cellulase E) family.</text>
</comment>
<keyword evidence="10" id="KW-1185">Reference proteome</keyword>
<evidence type="ECO:0000313" key="10">
    <source>
        <dbReference type="Proteomes" id="UP000283530"/>
    </source>
</evidence>
<dbReference type="InterPro" id="IPR001701">
    <property type="entry name" value="Glyco_hydro_9"/>
</dbReference>
<dbReference type="PANTHER" id="PTHR33710">
    <property type="entry name" value="BNAC02G09200D PROTEIN"/>
    <property type="match status" value="1"/>
</dbReference>
<dbReference type="Gene3D" id="3.60.10.10">
    <property type="entry name" value="Endonuclease/exonuclease/phosphatase"/>
    <property type="match status" value="1"/>
</dbReference>
<protein>
    <recommendedName>
        <fullName evidence="3">cellulase</fullName>
        <ecNumber evidence="3">3.2.1.4</ecNumber>
    </recommendedName>
</protein>
<keyword evidence="4" id="KW-0136">Cellulose degradation</keyword>
<feature type="compositionally biased region" description="Polar residues" evidence="7">
    <location>
        <begin position="318"/>
        <end position="327"/>
    </location>
</feature>
<evidence type="ECO:0000256" key="4">
    <source>
        <dbReference type="ARBA" id="ARBA00023001"/>
    </source>
</evidence>
<accession>A0A3S3N1E3</accession>
<proteinExistence type="inferred from homology"/>
<dbReference type="InterPro" id="IPR008928">
    <property type="entry name" value="6-hairpin_glycosidase_sf"/>
</dbReference>
<evidence type="ECO:0000256" key="5">
    <source>
        <dbReference type="ARBA" id="ARBA00023277"/>
    </source>
</evidence>
<evidence type="ECO:0000256" key="3">
    <source>
        <dbReference type="ARBA" id="ARBA00012601"/>
    </source>
</evidence>
<evidence type="ECO:0000259" key="8">
    <source>
        <dbReference type="Pfam" id="PF00759"/>
    </source>
</evidence>
<dbReference type="GO" id="GO:0008810">
    <property type="term" value="F:cellulase activity"/>
    <property type="evidence" value="ECO:0007669"/>
    <property type="project" value="UniProtKB-EC"/>
</dbReference>
<reference evidence="9 10" key="1">
    <citation type="journal article" date="2019" name="Nat. Plants">
        <title>Stout camphor tree genome fills gaps in understanding of flowering plant genome evolution.</title>
        <authorList>
            <person name="Chaw S.M."/>
            <person name="Liu Y.C."/>
            <person name="Wu Y.W."/>
            <person name="Wang H.Y."/>
            <person name="Lin C.I."/>
            <person name="Wu C.S."/>
            <person name="Ke H.M."/>
            <person name="Chang L.Y."/>
            <person name="Hsu C.Y."/>
            <person name="Yang H.T."/>
            <person name="Sudianto E."/>
            <person name="Hsu M.H."/>
            <person name="Wu K.P."/>
            <person name="Wang L.N."/>
            <person name="Leebens-Mack J.H."/>
            <person name="Tsai I.J."/>
        </authorList>
    </citation>
    <scope>NUCLEOTIDE SEQUENCE [LARGE SCALE GENOMIC DNA]</scope>
    <source>
        <strain evidence="10">cv. Chaw 1501</strain>
        <tissue evidence="9">Young leaves</tissue>
    </source>
</reference>
<dbReference type="EC" id="3.2.1.4" evidence="3"/>